<feature type="compositionally biased region" description="Basic and acidic residues" evidence="1">
    <location>
        <begin position="655"/>
        <end position="664"/>
    </location>
</feature>
<dbReference type="RefSeq" id="XP_002677496.1">
    <property type="nucleotide sequence ID" value="XM_002677450.1"/>
</dbReference>
<feature type="compositionally biased region" description="Polar residues" evidence="1">
    <location>
        <begin position="566"/>
        <end position="577"/>
    </location>
</feature>
<dbReference type="GeneID" id="8848286"/>
<protein>
    <submittedName>
        <fullName evidence="2">Uncharacterized protein</fullName>
    </submittedName>
</protein>
<accession>D2VE84</accession>
<dbReference type="Proteomes" id="UP000006671">
    <property type="component" value="Unassembled WGS sequence"/>
</dbReference>
<evidence type="ECO:0000256" key="1">
    <source>
        <dbReference type="SAM" id="MobiDB-lite"/>
    </source>
</evidence>
<dbReference type="VEuPathDB" id="AmoebaDB:NAEGRDRAFT_79625"/>
<organism evidence="3">
    <name type="scientific">Naegleria gruberi</name>
    <name type="common">Amoeba</name>
    <dbReference type="NCBI Taxonomy" id="5762"/>
    <lineage>
        <taxon>Eukaryota</taxon>
        <taxon>Discoba</taxon>
        <taxon>Heterolobosea</taxon>
        <taxon>Tetramitia</taxon>
        <taxon>Eutetramitia</taxon>
        <taxon>Vahlkampfiidae</taxon>
        <taxon>Naegleria</taxon>
    </lineage>
</organism>
<dbReference type="OrthoDB" id="10389682at2759"/>
<feature type="region of interest" description="Disordered" evidence="1">
    <location>
        <begin position="127"/>
        <end position="153"/>
    </location>
</feature>
<dbReference type="AlphaFoldDB" id="D2VE84"/>
<evidence type="ECO:0000313" key="3">
    <source>
        <dbReference type="Proteomes" id="UP000006671"/>
    </source>
</evidence>
<feature type="compositionally biased region" description="Low complexity" evidence="1">
    <location>
        <begin position="132"/>
        <end position="145"/>
    </location>
</feature>
<name>D2VE84_NAEGR</name>
<feature type="compositionally biased region" description="Low complexity" evidence="1">
    <location>
        <begin position="578"/>
        <end position="593"/>
    </location>
</feature>
<feature type="compositionally biased region" description="Polar residues" evidence="1">
    <location>
        <begin position="640"/>
        <end position="653"/>
    </location>
</feature>
<feature type="region of interest" description="Disordered" evidence="1">
    <location>
        <begin position="566"/>
        <end position="603"/>
    </location>
</feature>
<sequence length="664" mass="74652">MGDMIFDQLEDLGNDTFSEFEPVGFNTSSISINCGSSNGAPSSPYYYGSDYISNGSVEAEDSSMMMAFDGATTNNNGNSASGSNSLSSSYNSSGMMMPYHTAPPSPSNYSHDGSYQNMPSEYNSMMDHHGYSDSNYSNNQSMNSSAHHHQYQQHYQQQQQNSYRHSDIVYNNNESFEFVERKQTLPSISGQYHPSTVPMGQLPPNVLGDLLVKNVFIQDHTGKNLDSTSISNCILKCQSGFFGMVFEDSFYGPSISQFYPSDIVTVVRQCDRIGVYVQFRRFLTCKNVAMDGLKSRFPSLQDYQWANYADEHTWTDSRAQFYKDSPLSTCLYLMIEFYNDNQIQYLFHYFENSIRLLECLKMVYPQWMFCAHFCTSNDVQLICLAVQNKQFSKEIDNYVSVQASESSVHDQTVESSILPDLNEKQEPISSRTGFTAKWAKKANSNVQVGVLTTMKQYHFKNKNTKSSSSRNRRSMIDFKKIELVVPPNFYNMALEVRKFCEELLVGGRILPYQLSVGLCSTLAIAQTDQAKVRAQQVLKSLSKHPNVQLKNMSAIARFILSSNEKSTPNLKEQTKIPSSNSSTTLVTSSSSSSLIEHTPQRKKSISNYDETLNLFSKLRLTNNEQSEYGKNSSSSSASSQVTRRNSSASSNGLKNAERDGCIIS</sequence>
<dbReference type="InParanoid" id="D2VE84"/>
<gene>
    <name evidence="2" type="ORF">NAEGRDRAFT_79625</name>
</gene>
<dbReference type="KEGG" id="ngr:NAEGRDRAFT_79625"/>
<proteinExistence type="predicted"/>
<reference evidence="2 3" key="1">
    <citation type="journal article" date="2010" name="Cell">
        <title>The genome of Naegleria gruberi illuminates early eukaryotic versatility.</title>
        <authorList>
            <person name="Fritz-Laylin L.K."/>
            <person name="Prochnik S.E."/>
            <person name="Ginger M.L."/>
            <person name="Dacks J.B."/>
            <person name="Carpenter M.L."/>
            <person name="Field M.C."/>
            <person name="Kuo A."/>
            <person name="Paredez A."/>
            <person name="Chapman J."/>
            <person name="Pham J."/>
            <person name="Shu S."/>
            <person name="Neupane R."/>
            <person name="Cipriano M."/>
            <person name="Mancuso J."/>
            <person name="Tu H."/>
            <person name="Salamov A."/>
            <person name="Lindquist E."/>
            <person name="Shapiro H."/>
            <person name="Lucas S."/>
            <person name="Grigoriev I.V."/>
            <person name="Cande W.Z."/>
            <person name="Fulton C."/>
            <person name="Rokhsar D.S."/>
            <person name="Dawson S.C."/>
        </authorList>
    </citation>
    <scope>NUCLEOTIDE SEQUENCE [LARGE SCALE GENOMIC DNA]</scope>
    <source>
        <strain evidence="2 3">NEG-M</strain>
    </source>
</reference>
<evidence type="ECO:0000313" key="2">
    <source>
        <dbReference type="EMBL" id="EFC44752.1"/>
    </source>
</evidence>
<dbReference type="EMBL" id="GG738866">
    <property type="protein sequence ID" value="EFC44752.1"/>
    <property type="molecule type" value="Genomic_DNA"/>
</dbReference>
<feature type="region of interest" description="Disordered" evidence="1">
    <location>
        <begin position="625"/>
        <end position="664"/>
    </location>
</feature>
<dbReference type="OMA" id="RRFLTCK"/>
<keyword evidence="3" id="KW-1185">Reference proteome</keyword>